<proteinExistence type="predicted"/>
<organism evidence="3 4">
    <name type="scientific">Musa acuminata subsp. malaccensis</name>
    <name type="common">Wild banana</name>
    <name type="synonym">Musa malaccensis</name>
    <dbReference type="NCBI Taxonomy" id="214687"/>
    <lineage>
        <taxon>Eukaryota</taxon>
        <taxon>Viridiplantae</taxon>
        <taxon>Streptophyta</taxon>
        <taxon>Embryophyta</taxon>
        <taxon>Tracheophyta</taxon>
        <taxon>Spermatophyta</taxon>
        <taxon>Magnoliopsida</taxon>
        <taxon>Liliopsida</taxon>
        <taxon>Zingiberales</taxon>
        <taxon>Musaceae</taxon>
        <taxon>Musa</taxon>
    </lineage>
</organism>
<dbReference type="Proteomes" id="UP000012960">
    <property type="component" value="Unplaced"/>
</dbReference>
<reference evidence="2" key="1">
    <citation type="submission" date="2021-03" db="EMBL/GenBank/DDBJ databases">
        <authorList>
            <consortium name="Genoscope - CEA"/>
            <person name="William W."/>
        </authorList>
    </citation>
    <scope>NUCLEOTIDE SEQUENCE</scope>
    <source>
        <strain evidence="2">Doubled-haploid Pahang</strain>
    </source>
</reference>
<keyword evidence="4" id="KW-1185">Reference proteome</keyword>
<feature type="region of interest" description="Disordered" evidence="1">
    <location>
        <begin position="1"/>
        <end position="44"/>
    </location>
</feature>
<gene>
    <name evidence="2" type="ORF">GSMUA_166760.1</name>
</gene>
<dbReference type="AlphaFoldDB" id="A0A804JIJ1"/>
<dbReference type="InParanoid" id="A0A804JIJ1"/>
<accession>A0A804JIJ1</accession>
<sequence>MHTTHRVSRRVDDERSKSHVGAYAARPFNPKPPPPPPTARGSAREAVAAVRRPFLLSAPQLDHERGRLAQRQCRHGSRRSRLLRGLRAGGERHRPLRLGRAEVGAVEALCPAGVLGARRGREGGGADGPVELRLPPWDGGAQGGAGVRHMLVGVRARGARPPAAYVQPRVPRRMRRPVARFAAIVPDVPAQSTELRGGRGCAQLSQVSLKRSSRYC</sequence>
<feature type="compositionally biased region" description="Pro residues" evidence="1">
    <location>
        <begin position="29"/>
        <end position="38"/>
    </location>
</feature>
<dbReference type="EnsemblPlants" id="Ma06_t20850.1">
    <property type="protein sequence ID" value="Ma06_p20850.1"/>
    <property type="gene ID" value="Ma06_g20850"/>
</dbReference>
<evidence type="ECO:0000313" key="2">
    <source>
        <dbReference type="EMBL" id="CAG1846881.1"/>
    </source>
</evidence>
<name>A0A804JIJ1_MUSAM</name>
<evidence type="ECO:0000313" key="3">
    <source>
        <dbReference type="EnsemblPlants" id="Ma06_p20850.1"/>
    </source>
</evidence>
<dbReference type="EMBL" id="HG996471">
    <property type="protein sequence ID" value="CAG1846881.1"/>
    <property type="molecule type" value="Genomic_DNA"/>
</dbReference>
<reference evidence="3" key="2">
    <citation type="submission" date="2021-05" db="UniProtKB">
        <authorList>
            <consortium name="EnsemblPlants"/>
        </authorList>
    </citation>
    <scope>IDENTIFICATION</scope>
    <source>
        <strain evidence="3">subsp. malaccensis</strain>
    </source>
</reference>
<dbReference type="Gramene" id="Ma06_t20850.1">
    <property type="protein sequence ID" value="Ma06_p20850.1"/>
    <property type="gene ID" value="Ma06_g20850"/>
</dbReference>
<evidence type="ECO:0000313" key="4">
    <source>
        <dbReference type="Proteomes" id="UP000012960"/>
    </source>
</evidence>
<protein>
    <submittedName>
        <fullName evidence="2">(wild Malaysian banana) hypothetical protein</fullName>
    </submittedName>
</protein>
<evidence type="ECO:0000256" key="1">
    <source>
        <dbReference type="SAM" id="MobiDB-lite"/>
    </source>
</evidence>